<reference evidence="2" key="1">
    <citation type="submission" date="2018-05" db="EMBL/GenBank/DDBJ databases">
        <title>Draft genome of Mucuna pruriens seed.</title>
        <authorList>
            <person name="Nnadi N.E."/>
            <person name="Vos R."/>
            <person name="Hasami M.H."/>
            <person name="Devisetty U.K."/>
            <person name="Aguiy J.C."/>
        </authorList>
    </citation>
    <scope>NUCLEOTIDE SEQUENCE [LARGE SCALE GENOMIC DNA]</scope>
    <source>
        <strain evidence="2">JCA_2017</strain>
    </source>
</reference>
<dbReference type="GO" id="GO:0015074">
    <property type="term" value="P:DNA integration"/>
    <property type="evidence" value="ECO:0007669"/>
    <property type="project" value="InterPro"/>
</dbReference>
<dbReference type="STRING" id="157652.A0A371G7A9"/>
<feature type="domain" description="Integrase catalytic" evidence="1">
    <location>
        <begin position="87"/>
        <end position="155"/>
    </location>
</feature>
<dbReference type="InterPro" id="IPR001584">
    <property type="entry name" value="Integrase_cat-core"/>
</dbReference>
<feature type="non-terminal residue" evidence="2">
    <location>
        <position position="155"/>
    </location>
</feature>
<organism evidence="2 3">
    <name type="scientific">Mucuna pruriens</name>
    <name type="common">Velvet bean</name>
    <name type="synonym">Dolichos pruriens</name>
    <dbReference type="NCBI Taxonomy" id="157652"/>
    <lineage>
        <taxon>Eukaryota</taxon>
        <taxon>Viridiplantae</taxon>
        <taxon>Streptophyta</taxon>
        <taxon>Embryophyta</taxon>
        <taxon>Tracheophyta</taxon>
        <taxon>Spermatophyta</taxon>
        <taxon>Magnoliopsida</taxon>
        <taxon>eudicotyledons</taxon>
        <taxon>Gunneridae</taxon>
        <taxon>Pentapetalae</taxon>
        <taxon>rosids</taxon>
        <taxon>fabids</taxon>
        <taxon>Fabales</taxon>
        <taxon>Fabaceae</taxon>
        <taxon>Papilionoideae</taxon>
        <taxon>50 kb inversion clade</taxon>
        <taxon>NPAAA clade</taxon>
        <taxon>indigoferoid/millettioid clade</taxon>
        <taxon>Phaseoleae</taxon>
        <taxon>Mucuna</taxon>
    </lineage>
</organism>
<feature type="non-terminal residue" evidence="2">
    <location>
        <position position="1"/>
    </location>
</feature>
<evidence type="ECO:0000313" key="3">
    <source>
        <dbReference type="Proteomes" id="UP000257109"/>
    </source>
</evidence>
<sequence length="155" mass="18201">STHWCIKKRALLGLLVNCPLHLYSTNLYFLNVILYNFQHFLESKDDTHLDTSLLKVLAIKNWHVGRKSSIRTNHDSRIFSFPNRSIKILRTDDGGEYTSHDFHSYCDKEGIIHEVTAPYTPQHNEKVERKNRTLMNMTQCILIGQMRPKKYLPET</sequence>
<name>A0A371G7A9_MUCPR</name>
<gene>
    <name evidence="2" type="ORF">CR513_32229</name>
</gene>
<evidence type="ECO:0000259" key="1">
    <source>
        <dbReference type="PROSITE" id="PS50994"/>
    </source>
</evidence>
<dbReference type="AlphaFoldDB" id="A0A371G7A9"/>
<dbReference type="Gene3D" id="3.30.420.10">
    <property type="entry name" value="Ribonuclease H-like superfamily/Ribonuclease H"/>
    <property type="match status" value="1"/>
</dbReference>
<dbReference type="InterPro" id="IPR012337">
    <property type="entry name" value="RNaseH-like_sf"/>
</dbReference>
<dbReference type="PANTHER" id="PTHR42648">
    <property type="entry name" value="TRANSPOSASE, PUTATIVE-RELATED"/>
    <property type="match status" value="1"/>
</dbReference>
<dbReference type="GO" id="GO:0003676">
    <property type="term" value="F:nucleic acid binding"/>
    <property type="evidence" value="ECO:0007669"/>
    <property type="project" value="InterPro"/>
</dbReference>
<accession>A0A371G7A9</accession>
<evidence type="ECO:0000313" key="2">
    <source>
        <dbReference type="EMBL" id="RDX86442.1"/>
    </source>
</evidence>
<protein>
    <recommendedName>
        <fullName evidence="1">Integrase catalytic domain-containing protein</fullName>
    </recommendedName>
</protein>
<dbReference type="OrthoDB" id="2596766at2759"/>
<comment type="caution">
    <text evidence="2">The sequence shown here is derived from an EMBL/GenBank/DDBJ whole genome shotgun (WGS) entry which is preliminary data.</text>
</comment>
<dbReference type="PANTHER" id="PTHR42648:SF18">
    <property type="entry name" value="RETROTRANSPOSON, UNCLASSIFIED-LIKE PROTEIN"/>
    <property type="match status" value="1"/>
</dbReference>
<dbReference type="Proteomes" id="UP000257109">
    <property type="component" value="Unassembled WGS sequence"/>
</dbReference>
<dbReference type="EMBL" id="QJKJ01006518">
    <property type="protein sequence ID" value="RDX86442.1"/>
    <property type="molecule type" value="Genomic_DNA"/>
</dbReference>
<dbReference type="PROSITE" id="PS50994">
    <property type="entry name" value="INTEGRASE"/>
    <property type="match status" value="1"/>
</dbReference>
<dbReference type="InterPro" id="IPR036397">
    <property type="entry name" value="RNaseH_sf"/>
</dbReference>
<dbReference type="InterPro" id="IPR039537">
    <property type="entry name" value="Retrotran_Ty1/copia-like"/>
</dbReference>
<proteinExistence type="predicted"/>
<keyword evidence="3" id="KW-1185">Reference proteome</keyword>
<dbReference type="SUPFAM" id="SSF53098">
    <property type="entry name" value="Ribonuclease H-like"/>
    <property type="match status" value="1"/>
</dbReference>